<dbReference type="InterPro" id="IPR013321">
    <property type="entry name" value="Arc_rbn_hlx_hlx"/>
</dbReference>
<dbReference type="SUPFAM" id="SSF47598">
    <property type="entry name" value="Ribbon-helix-helix"/>
    <property type="match status" value="1"/>
</dbReference>
<dbReference type="Proteomes" id="UP000231926">
    <property type="component" value="Unassembled WGS sequence"/>
</dbReference>
<dbReference type="OrthoDB" id="361385at2"/>
<protein>
    <submittedName>
        <fullName evidence="2">Antitoxin</fullName>
    </submittedName>
</protein>
<feature type="domain" description="Antitoxin FitA-like ribbon-helix-helix" evidence="1">
    <location>
        <begin position="2"/>
        <end position="37"/>
    </location>
</feature>
<accession>A0A2M9YEE0</accession>
<evidence type="ECO:0000313" key="3">
    <source>
        <dbReference type="Proteomes" id="UP000231926"/>
    </source>
</evidence>
<keyword evidence="3" id="KW-1185">Reference proteome</keyword>
<organism evidence="2 3">
    <name type="scientific">Leptospira saintgironsiae</name>
    <dbReference type="NCBI Taxonomy" id="2023183"/>
    <lineage>
        <taxon>Bacteria</taxon>
        <taxon>Pseudomonadati</taxon>
        <taxon>Spirochaetota</taxon>
        <taxon>Spirochaetia</taxon>
        <taxon>Leptospirales</taxon>
        <taxon>Leptospiraceae</taxon>
        <taxon>Leptospira</taxon>
    </lineage>
</organism>
<dbReference type="Pfam" id="PF22513">
    <property type="entry name" value="FitA-like_RHH"/>
    <property type="match status" value="1"/>
</dbReference>
<dbReference type="InterPro" id="IPR010985">
    <property type="entry name" value="Ribbon_hlx_hlx"/>
</dbReference>
<dbReference type="RefSeq" id="WP_100709503.1">
    <property type="nucleotide sequence ID" value="NZ_NPDR01000002.1"/>
</dbReference>
<dbReference type="InterPro" id="IPR053853">
    <property type="entry name" value="FitA-like_RHH"/>
</dbReference>
<evidence type="ECO:0000313" key="2">
    <source>
        <dbReference type="EMBL" id="PJZ49911.1"/>
    </source>
</evidence>
<proteinExistence type="predicted"/>
<dbReference type="AlphaFoldDB" id="A0A2M9YEE0"/>
<gene>
    <name evidence="2" type="ORF">CH362_06215</name>
</gene>
<dbReference type="Gene3D" id="1.10.1220.10">
    <property type="entry name" value="Met repressor-like"/>
    <property type="match status" value="1"/>
</dbReference>
<sequence>MANLQVRDIDDRLYEALKRRAEMEHRSISQEVVLLIENYLAHDNKESERKTLGFLELSGSWVDDRSPDKIVKDIRSSRTKNTLGKDADELFD</sequence>
<evidence type="ECO:0000259" key="1">
    <source>
        <dbReference type="Pfam" id="PF22513"/>
    </source>
</evidence>
<name>A0A2M9YEE0_9LEPT</name>
<comment type="caution">
    <text evidence="2">The sequence shown here is derived from an EMBL/GenBank/DDBJ whole genome shotgun (WGS) entry which is preliminary data.</text>
</comment>
<dbReference type="GO" id="GO:0006355">
    <property type="term" value="P:regulation of DNA-templated transcription"/>
    <property type="evidence" value="ECO:0007669"/>
    <property type="project" value="InterPro"/>
</dbReference>
<dbReference type="EMBL" id="NPDR01000002">
    <property type="protein sequence ID" value="PJZ49911.1"/>
    <property type="molecule type" value="Genomic_DNA"/>
</dbReference>
<reference evidence="2 3" key="1">
    <citation type="submission" date="2017-07" db="EMBL/GenBank/DDBJ databases">
        <title>Leptospira spp. isolated from tropical soils.</title>
        <authorList>
            <person name="Thibeaux R."/>
            <person name="Iraola G."/>
            <person name="Ferres I."/>
            <person name="Bierque E."/>
            <person name="Girault D."/>
            <person name="Soupe-Gilbert M.-E."/>
            <person name="Picardeau M."/>
            <person name="Goarant C."/>
        </authorList>
    </citation>
    <scope>NUCLEOTIDE SEQUENCE [LARGE SCALE GENOMIC DNA]</scope>
    <source>
        <strain evidence="2 3">FH4-C-A2</strain>
    </source>
</reference>